<protein>
    <recommendedName>
        <fullName evidence="3">AB hydrolase-1 domain-containing protein</fullName>
    </recommendedName>
</protein>
<dbReference type="VEuPathDB" id="FungiDB:Z519_08074"/>
<evidence type="ECO:0000313" key="2">
    <source>
        <dbReference type="Proteomes" id="UP000053789"/>
    </source>
</evidence>
<dbReference type="OrthoDB" id="8119704at2759"/>
<sequence length="119" mass="13711">MRELVAAETSKQSPRVLAFPMFYDDDQGRAAFNQYWARVQERKAEPLILDLLYRYGAAQRQLEAAMDSFKKSARAAFDRLGELKVLLLVANGDNDMVIPTSQSWELIINSRDGHEFIWQ</sequence>
<dbReference type="InterPro" id="IPR029058">
    <property type="entry name" value="AB_hydrolase_fold"/>
</dbReference>
<evidence type="ECO:0008006" key="3">
    <source>
        <dbReference type="Google" id="ProtNLM"/>
    </source>
</evidence>
<accession>A0A0D2I2Q2</accession>
<dbReference type="Proteomes" id="UP000053789">
    <property type="component" value="Unassembled WGS sequence"/>
</dbReference>
<reference evidence="1" key="1">
    <citation type="submission" date="2015-01" db="EMBL/GenBank/DDBJ databases">
        <title>The Genome Sequence of Cladophialophora bantiana CBS 173.52.</title>
        <authorList>
            <consortium name="The Broad Institute Genomics Platform"/>
            <person name="Cuomo C."/>
            <person name="de Hoog S."/>
            <person name="Gorbushina A."/>
            <person name="Stielow B."/>
            <person name="Teixiera M."/>
            <person name="Abouelleil A."/>
            <person name="Chapman S.B."/>
            <person name="Priest M."/>
            <person name="Young S.K."/>
            <person name="Wortman J."/>
            <person name="Nusbaum C."/>
            <person name="Birren B."/>
        </authorList>
    </citation>
    <scope>NUCLEOTIDE SEQUENCE [LARGE SCALE GENOMIC DNA]</scope>
    <source>
        <strain evidence="1">CBS 173.52</strain>
    </source>
</reference>
<dbReference type="EMBL" id="KN846991">
    <property type="protein sequence ID" value="KIW91179.1"/>
    <property type="molecule type" value="Genomic_DNA"/>
</dbReference>
<dbReference type="HOGENOM" id="CLU_2061234_0_0_1"/>
<name>A0A0D2I2Q2_CLAB1</name>
<evidence type="ECO:0000313" key="1">
    <source>
        <dbReference type="EMBL" id="KIW91179.1"/>
    </source>
</evidence>
<gene>
    <name evidence="1" type="ORF">Z519_08074</name>
</gene>
<dbReference type="AlphaFoldDB" id="A0A0D2I2Q2"/>
<dbReference type="Gene3D" id="3.40.50.1820">
    <property type="entry name" value="alpha/beta hydrolase"/>
    <property type="match status" value="1"/>
</dbReference>
<dbReference type="RefSeq" id="XP_016617848.1">
    <property type="nucleotide sequence ID" value="XM_016765803.1"/>
</dbReference>
<keyword evidence="2" id="KW-1185">Reference proteome</keyword>
<proteinExistence type="predicted"/>
<organism evidence="1 2">
    <name type="scientific">Cladophialophora bantiana (strain ATCC 10958 / CBS 173.52 / CDC B-1940 / NIH 8579)</name>
    <name type="common">Xylohypha bantiana</name>
    <dbReference type="NCBI Taxonomy" id="1442370"/>
    <lineage>
        <taxon>Eukaryota</taxon>
        <taxon>Fungi</taxon>
        <taxon>Dikarya</taxon>
        <taxon>Ascomycota</taxon>
        <taxon>Pezizomycotina</taxon>
        <taxon>Eurotiomycetes</taxon>
        <taxon>Chaetothyriomycetidae</taxon>
        <taxon>Chaetothyriales</taxon>
        <taxon>Herpotrichiellaceae</taxon>
        <taxon>Cladophialophora</taxon>
    </lineage>
</organism>
<dbReference type="GeneID" id="27701002"/>